<evidence type="ECO:0000256" key="5">
    <source>
        <dbReference type="ARBA" id="ARBA00022884"/>
    </source>
</evidence>
<feature type="compositionally biased region" description="Low complexity" evidence="6">
    <location>
        <begin position="31"/>
        <end position="46"/>
    </location>
</feature>
<keyword evidence="5" id="KW-0694">RNA-binding</keyword>
<gene>
    <name evidence="8" type="ORF">POM88_040441</name>
</gene>
<dbReference type="GO" id="GO:1990259">
    <property type="term" value="F:histone H2AQ104 methyltransferase activity"/>
    <property type="evidence" value="ECO:0007669"/>
    <property type="project" value="TreeGrafter"/>
</dbReference>
<dbReference type="InterPro" id="IPR012974">
    <property type="entry name" value="NOP58/56_N"/>
</dbReference>
<comment type="similarity">
    <text evidence="1">Belongs to the methyltransferase superfamily. Fibrillarin family.</text>
</comment>
<dbReference type="Gene3D" id="3.30.200.20">
    <property type="entry name" value="Phosphorylase Kinase, domain 1"/>
    <property type="match status" value="1"/>
</dbReference>
<evidence type="ECO:0000313" key="8">
    <source>
        <dbReference type="EMBL" id="KAK1364880.1"/>
    </source>
</evidence>
<keyword evidence="4" id="KW-0808">Transferase</keyword>
<dbReference type="Gene3D" id="3.40.50.150">
    <property type="entry name" value="Vaccinia Virus protein VP39"/>
    <property type="match status" value="1"/>
</dbReference>
<keyword evidence="3" id="KW-0489">Methyltransferase</keyword>
<evidence type="ECO:0000256" key="6">
    <source>
        <dbReference type="SAM" id="MobiDB-lite"/>
    </source>
</evidence>
<dbReference type="InterPro" id="IPR000692">
    <property type="entry name" value="Fibrillarin"/>
</dbReference>
<dbReference type="Pfam" id="PF08156">
    <property type="entry name" value="NOP5NT"/>
    <property type="match status" value="1"/>
</dbReference>
<dbReference type="GO" id="GO:0031428">
    <property type="term" value="C:box C/D methylation guide snoRNP complex"/>
    <property type="evidence" value="ECO:0007669"/>
    <property type="project" value="TreeGrafter"/>
</dbReference>
<feature type="domain" description="Nucleolar protein 58/56 N-terminal" evidence="7">
    <location>
        <begin position="332"/>
        <end position="394"/>
    </location>
</feature>
<dbReference type="InterPro" id="IPR029063">
    <property type="entry name" value="SAM-dependent_MTases_sf"/>
</dbReference>
<dbReference type="AlphaFoldDB" id="A0AAD8HCB2"/>
<dbReference type="GO" id="GO:0003723">
    <property type="term" value="F:RNA binding"/>
    <property type="evidence" value="ECO:0007669"/>
    <property type="project" value="UniProtKB-KW"/>
</dbReference>
<dbReference type="Pfam" id="PF01269">
    <property type="entry name" value="Fibrillarin"/>
    <property type="match status" value="1"/>
</dbReference>
<keyword evidence="9" id="KW-1185">Reference proteome</keyword>
<dbReference type="EMBL" id="JAUIZM010000009">
    <property type="protein sequence ID" value="KAK1364880.1"/>
    <property type="molecule type" value="Genomic_DNA"/>
</dbReference>
<dbReference type="PANTHER" id="PTHR10335">
    <property type="entry name" value="RRNA 2-O-METHYLTRANSFERASE FIBRILLARIN"/>
    <property type="match status" value="1"/>
</dbReference>
<dbReference type="SUPFAM" id="SSF53335">
    <property type="entry name" value="S-adenosyl-L-methionine-dependent methyltransferases"/>
    <property type="match status" value="1"/>
</dbReference>
<evidence type="ECO:0000313" key="9">
    <source>
        <dbReference type="Proteomes" id="UP001237642"/>
    </source>
</evidence>
<dbReference type="GO" id="GO:0032040">
    <property type="term" value="C:small-subunit processome"/>
    <property type="evidence" value="ECO:0007669"/>
    <property type="project" value="TreeGrafter"/>
</dbReference>
<dbReference type="GO" id="GO:0008649">
    <property type="term" value="F:rRNA methyltransferase activity"/>
    <property type="evidence" value="ECO:0007669"/>
    <property type="project" value="TreeGrafter"/>
</dbReference>
<keyword evidence="2" id="KW-0698">rRNA processing</keyword>
<protein>
    <submittedName>
        <fullName evidence="8">Mediator of RNA polymerase II transcription subunit 36a-like protein</fullName>
    </submittedName>
</protein>
<sequence length="530" mass="60284">MRPRSQGVYVPPELRYLVFPPGFIYRDPTLSSSSSSSSRPSRQSKSIIVPHTTSRQSVNIVPHDRFQGVFVADDGKTLYTKNLVPGQAPLYDHEVKISVKDNHGKLAEYREWNPFYSKLAAAILCGAQNLWIKPGSRVLVIYSQDDDRFGTTISHISDLVGPQGMVYVVDPVNWKTLASMADKRFNIVPIIQGVVPYKYRMLINMVDVLFAAPDSEEEVRMSYLAATYFLEAAGHYMLYVQAYFIESTNRGDSVFSSLAKQKQIQFKRLEQVTVEPYDKDHAYIMGAFRTLKVDEIEPSCLSYNKRLTAVNSHRGDGEYISLYEQQKNLPVYILFDSSCGYALFRAHKVYSVERNFIAIEEYVNRFDEFFEFRACHPFGSADDALSYLNAVSNGTVHEQLIEFLLLNLPKPMDSGGNVIYSLGVPTAMMANHIVERTKIACSINLFHDEIIRGVRMHIDRFFSDMKPGDLEKAQIDLARNYCKQKLDLPDYGKSQKKRSRSQASIPSSTPSRKNPKRRCVQMLKPSDCPV</sequence>
<evidence type="ECO:0000256" key="1">
    <source>
        <dbReference type="ARBA" id="ARBA00010632"/>
    </source>
</evidence>
<name>A0AAD8HCB2_9APIA</name>
<organism evidence="8 9">
    <name type="scientific">Heracleum sosnowskyi</name>
    <dbReference type="NCBI Taxonomy" id="360622"/>
    <lineage>
        <taxon>Eukaryota</taxon>
        <taxon>Viridiplantae</taxon>
        <taxon>Streptophyta</taxon>
        <taxon>Embryophyta</taxon>
        <taxon>Tracheophyta</taxon>
        <taxon>Spermatophyta</taxon>
        <taxon>Magnoliopsida</taxon>
        <taxon>eudicotyledons</taxon>
        <taxon>Gunneridae</taxon>
        <taxon>Pentapetalae</taxon>
        <taxon>asterids</taxon>
        <taxon>campanulids</taxon>
        <taxon>Apiales</taxon>
        <taxon>Apiaceae</taxon>
        <taxon>Apioideae</taxon>
        <taxon>apioid superclade</taxon>
        <taxon>Tordylieae</taxon>
        <taxon>Tordyliinae</taxon>
        <taxon>Heracleum</taxon>
    </lineage>
</organism>
<evidence type="ECO:0000256" key="2">
    <source>
        <dbReference type="ARBA" id="ARBA00022552"/>
    </source>
</evidence>
<accession>A0AAD8HCB2</accession>
<evidence type="ECO:0000256" key="3">
    <source>
        <dbReference type="ARBA" id="ARBA00022603"/>
    </source>
</evidence>
<feature type="compositionally biased region" description="Polar residues" evidence="6">
    <location>
        <begin position="503"/>
        <end position="512"/>
    </location>
</feature>
<proteinExistence type="inferred from homology"/>
<dbReference type="GO" id="GO:0000494">
    <property type="term" value="P:box C/D sno(s)RNA 3'-end processing"/>
    <property type="evidence" value="ECO:0007669"/>
    <property type="project" value="TreeGrafter"/>
</dbReference>
<evidence type="ECO:0000256" key="4">
    <source>
        <dbReference type="ARBA" id="ARBA00022679"/>
    </source>
</evidence>
<dbReference type="PANTHER" id="PTHR10335:SF0">
    <property type="entry name" value="RRNA 2'-O-METHYLTRANSFERASE FIBRILLARIN 1-RELATED"/>
    <property type="match status" value="1"/>
</dbReference>
<dbReference type="SMART" id="SM01206">
    <property type="entry name" value="Fibrillarin"/>
    <property type="match status" value="1"/>
</dbReference>
<reference evidence="8" key="1">
    <citation type="submission" date="2023-02" db="EMBL/GenBank/DDBJ databases">
        <title>Genome of toxic invasive species Heracleum sosnowskyi carries increased number of genes despite the absence of recent whole-genome duplications.</title>
        <authorList>
            <person name="Schelkunov M."/>
            <person name="Shtratnikova V."/>
            <person name="Makarenko M."/>
            <person name="Klepikova A."/>
            <person name="Omelchenko D."/>
            <person name="Novikova G."/>
            <person name="Obukhova E."/>
            <person name="Bogdanov V."/>
            <person name="Penin A."/>
            <person name="Logacheva M."/>
        </authorList>
    </citation>
    <scope>NUCLEOTIDE SEQUENCE</scope>
    <source>
        <strain evidence="8">Hsosn_3</strain>
        <tissue evidence="8">Leaf</tissue>
    </source>
</reference>
<evidence type="ECO:0000259" key="7">
    <source>
        <dbReference type="Pfam" id="PF08156"/>
    </source>
</evidence>
<feature type="region of interest" description="Disordered" evidence="6">
    <location>
        <begin position="491"/>
        <end position="530"/>
    </location>
</feature>
<feature type="region of interest" description="Disordered" evidence="6">
    <location>
        <begin position="30"/>
        <end position="49"/>
    </location>
</feature>
<comment type="caution">
    <text evidence="8">The sequence shown here is derived from an EMBL/GenBank/DDBJ whole genome shotgun (WGS) entry which is preliminary data.</text>
</comment>
<dbReference type="PRINTS" id="PR00052">
    <property type="entry name" value="FIBRILLARIN"/>
</dbReference>
<dbReference type="Proteomes" id="UP001237642">
    <property type="component" value="Unassembled WGS sequence"/>
</dbReference>
<reference evidence="8" key="2">
    <citation type="submission" date="2023-05" db="EMBL/GenBank/DDBJ databases">
        <authorList>
            <person name="Schelkunov M.I."/>
        </authorList>
    </citation>
    <scope>NUCLEOTIDE SEQUENCE</scope>
    <source>
        <strain evidence="8">Hsosn_3</strain>
        <tissue evidence="8">Leaf</tissue>
    </source>
</reference>